<sequence length="93" mass="9902">MPATWTKESSLIKTMASANADPSTPVARTGDRRSTDLRDTTGNALKGVSSPLDSPFVSSVPSPICNRPPNHRLTHQVLTGHEGPTSGCSFELR</sequence>
<accession>A0A0C3LMD1</accession>
<protein>
    <submittedName>
        <fullName evidence="2">Uncharacterized protein</fullName>
    </submittedName>
</protein>
<dbReference type="HOGENOM" id="CLU_2401288_0_0_1"/>
<reference evidence="2 3" key="1">
    <citation type="submission" date="2014-04" db="EMBL/GenBank/DDBJ databases">
        <authorList>
            <consortium name="DOE Joint Genome Institute"/>
            <person name="Kuo A."/>
            <person name="Girlanda M."/>
            <person name="Perotto S."/>
            <person name="Kohler A."/>
            <person name="Nagy L.G."/>
            <person name="Floudas D."/>
            <person name="Copeland A."/>
            <person name="Barry K.W."/>
            <person name="Cichocki N."/>
            <person name="Veneault-Fourrey C."/>
            <person name="LaButti K."/>
            <person name="Lindquist E.A."/>
            <person name="Lipzen A."/>
            <person name="Lundell T."/>
            <person name="Morin E."/>
            <person name="Murat C."/>
            <person name="Sun H."/>
            <person name="Tunlid A."/>
            <person name="Henrissat B."/>
            <person name="Grigoriev I.V."/>
            <person name="Hibbett D.S."/>
            <person name="Martin F."/>
            <person name="Nordberg H.P."/>
            <person name="Cantor M.N."/>
            <person name="Hua S.X."/>
        </authorList>
    </citation>
    <scope>NUCLEOTIDE SEQUENCE [LARGE SCALE GENOMIC DNA]</scope>
    <source>
        <strain evidence="2 3">MUT 4182</strain>
    </source>
</reference>
<reference evidence="3" key="2">
    <citation type="submission" date="2015-01" db="EMBL/GenBank/DDBJ databases">
        <title>Evolutionary Origins and Diversification of the Mycorrhizal Mutualists.</title>
        <authorList>
            <consortium name="DOE Joint Genome Institute"/>
            <consortium name="Mycorrhizal Genomics Consortium"/>
            <person name="Kohler A."/>
            <person name="Kuo A."/>
            <person name="Nagy L.G."/>
            <person name="Floudas D."/>
            <person name="Copeland A."/>
            <person name="Barry K.W."/>
            <person name="Cichocki N."/>
            <person name="Veneault-Fourrey C."/>
            <person name="LaButti K."/>
            <person name="Lindquist E.A."/>
            <person name="Lipzen A."/>
            <person name="Lundell T."/>
            <person name="Morin E."/>
            <person name="Murat C."/>
            <person name="Riley R."/>
            <person name="Ohm R."/>
            <person name="Sun H."/>
            <person name="Tunlid A."/>
            <person name="Henrissat B."/>
            <person name="Grigoriev I.V."/>
            <person name="Hibbett D.S."/>
            <person name="Martin F."/>
        </authorList>
    </citation>
    <scope>NUCLEOTIDE SEQUENCE [LARGE SCALE GENOMIC DNA]</scope>
    <source>
        <strain evidence="3">MUT 4182</strain>
    </source>
</reference>
<feature type="compositionally biased region" description="Basic and acidic residues" evidence="1">
    <location>
        <begin position="29"/>
        <end position="39"/>
    </location>
</feature>
<keyword evidence="3" id="KW-1185">Reference proteome</keyword>
<feature type="region of interest" description="Disordered" evidence="1">
    <location>
        <begin position="1"/>
        <end position="93"/>
    </location>
</feature>
<dbReference type="Proteomes" id="UP000054248">
    <property type="component" value="Unassembled WGS sequence"/>
</dbReference>
<evidence type="ECO:0000313" key="2">
    <source>
        <dbReference type="EMBL" id="KIO22497.1"/>
    </source>
</evidence>
<gene>
    <name evidence="2" type="ORF">M407DRAFT_117501</name>
</gene>
<dbReference type="AlphaFoldDB" id="A0A0C3LMD1"/>
<name>A0A0C3LMD1_9AGAM</name>
<organism evidence="2 3">
    <name type="scientific">Tulasnella calospora MUT 4182</name>
    <dbReference type="NCBI Taxonomy" id="1051891"/>
    <lineage>
        <taxon>Eukaryota</taxon>
        <taxon>Fungi</taxon>
        <taxon>Dikarya</taxon>
        <taxon>Basidiomycota</taxon>
        <taxon>Agaricomycotina</taxon>
        <taxon>Agaricomycetes</taxon>
        <taxon>Cantharellales</taxon>
        <taxon>Tulasnellaceae</taxon>
        <taxon>Tulasnella</taxon>
    </lineage>
</organism>
<feature type="compositionally biased region" description="Polar residues" evidence="1">
    <location>
        <begin position="1"/>
        <end position="22"/>
    </location>
</feature>
<dbReference type="EMBL" id="KN823108">
    <property type="protein sequence ID" value="KIO22497.1"/>
    <property type="molecule type" value="Genomic_DNA"/>
</dbReference>
<proteinExistence type="predicted"/>
<evidence type="ECO:0000256" key="1">
    <source>
        <dbReference type="SAM" id="MobiDB-lite"/>
    </source>
</evidence>
<evidence type="ECO:0000313" key="3">
    <source>
        <dbReference type="Proteomes" id="UP000054248"/>
    </source>
</evidence>